<accession>A0A8J5WMM6</accession>
<evidence type="ECO:0000313" key="2">
    <source>
        <dbReference type="Proteomes" id="UP000729402"/>
    </source>
</evidence>
<dbReference type="Proteomes" id="UP000729402">
    <property type="component" value="Unassembled WGS sequence"/>
</dbReference>
<organism evidence="1 2">
    <name type="scientific">Zizania palustris</name>
    <name type="common">Northern wild rice</name>
    <dbReference type="NCBI Taxonomy" id="103762"/>
    <lineage>
        <taxon>Eukaryota</taxon>
        <taxon>Viridiplantae</taxon>
        <taxon>Streptophyta</taxon>
        <taxon>Embryophyta</taxon>
        <taxon>Tracheophyta</taxon>
        <taxon>Spermatophyta</taxon>
        <taxon>Magnoliopsida</taxon>
        <taxon>Liliopsida</taxon>
        <taxon>Poales</taxon>
        <taxon>Poaceae</taxon>
        <taxon>BOP clade</taxon>
        <taxon>Oryzoideae</taxon>
        <taxon>Oryzeae</taxon>
        <taxon>Zizaniinae</taxon>
        <taxon>Zizania</taxon>
    </lineage>
</organism>
<reference evidence="1" key="1">
    <citation type="journal article" date="2021" name="bioRxiv">
        <title>Whole Genome Assembly and Annotation of Northern Wild Rice, Zizania palustris L., Supports a Whole Genome Duplication in the Zizania Genus.</title>
        <authorList>
            <person name="Haas M."/>
            <person name="Kono T."/>
            <person name="Macchietto M."/>
            <person name="Millas R."/>
            <person name="McGilp L."/>
            <person name="Shao M."/>
            <person name="Duquette J."/>
            <person name="Hirsch C.N."/>
            <person name="Kimball J."/>
        </authorList>
    </citation>
    <scope>NUCLEOTIDE SEQUENCE</scope>
    <source>
        <tissue evidence="1">Fresh leaf tissue</tissue>
    </source>
</reference>
<keyword evidence="2" id="KW-1185">Reference proteome</keyword>
<protein>
    <submittedName>
        <fullName evidence="1">Uncharacterized protein</fullName>
    </submittedName>
</protein>
<name>A0A8J5WMM6_ZIZPA</name>
<comment type="caution">
    <text evidence="1">The sequence shown here is derived from an EMBL/GenBank/DDBJ whole genome shotgun (WGS) entry which is preliminary data.</text>
</comment>
<evidence type="ECO:0000313" key="1">
    <source>
        <dbReference type="EMBL" id="KAG8091254.1"/>
    </source>
</evidence>
<proteinExistence type="predicted"/>
<dbReference type="AlphaFoldDB" id="A0A8J5WMM6"/>
<reference evidence="1" key="2">
    <citation type="submission" date="2021-02" db="EMBL/GenBank/DDBJ databases">
        <authorList>
            <person name="Kimball J.A."/>
            <person name="Haas M.W."/>
            <person name="Macchietto M."/>
            <person name="Kono T."/>
            <person name="Duquette J."/>
            <person name="Shao M."/>
        </authorList>
    </citation>
    <scope>NUCLEOTIDE SEQUENCE</scope>
    <source>
        <tissue evidence="1">Fresh leaf tissue</tissue>
    </source>
</reference>
<sequence>MAGKEVKGAVVIVDVDDDELFELDIALLDRGWRHGSDDGNGRSREDEAVAEDDGGDALLANCLLPASSVSKAVPVPTASIMRGSIIVVSSSPPLYPGAANYGGSSWMLPFSGVGRKLGRRGNNGSGRRRSSARVVLSGRGFETMGNFQRC</sequence>
<gene>
    <name evidence="1" type="ORF">GUJ93_ZPchr0011g27025</name>
</gene>
<dbReference type="EMBL" id="JAAALK010000081">
    <property type="protein sequence ID" value="KAG8091254.1"/>
    <property type="molecule type" value="Genomic_DNA"/>
</dbReference>